<dbReference type="RefSeq" id="WP_003065294.1">
    <property type="nucleotide sequence ID" value="NZ_GL397128.1"/>
</dbReference>
<protein>
    <submittedName>
        <fullName evidence="2">Uncharacterized protein</fullName>
    </submittedName>
</protein>
<feature type="transmembrane region" description="Helical" evidence="1">
    <location>
        <begin position="47"/>
        <end position="65"/>
    </location>
</feature>
<evidence type="ECO:0000256" key="1">
    <source>
        <dbReference type="SAM" id="Phobius"/>
    </source>
</evidence>
<evidence type="ECO:0000313" key="2">
    <source>
        <dbReference type="EMBL" id="EFM27217.1"/>
    </source>
</evidence>
<keyword evidence="3" id="KW-1185">Reference proteome</keyword>
<gene>
    <name evidence="2" type="ORF">HMPREF9319_1211</name>
</gene>
<sequence length="67" mass="7754">MIIGIAPYFSVDNLSVASFLIFIIVTNLFMVYIIEIDHMMDVSQNRVIGNGASYYFQFTFLSWYITV</sequence>
<organism evidence="2 3">
    <name type="scientific">Streptococcus equinus ATCC 700338</name>
    <dbReference type="NCBI Taxonomy" id="864569"/>
    <lineage>
        <taxon>Bacteria</taxon>
        <taxon>Bacillati</taxon>
        <taxon>Bacillota</taxon>
        <taxon>Bacilli</taxon>
        <taxon>Lactobacillales</taxon>
        <taxon>Streptococcaceae</taxon>
        <taxon>Streptococcus</taxon>
    </lineage>
</organism>
<accession>E0PED8</accession>
<evidence type="ECO:0000313" key="3">
    <source>
        <dbReference type="Proteomes" id="UP000004290"/>
    </source>
</evidence>
<name>E0PED8_STREI</name>
<keyword evidence="1" id="KW-1133">Transmembrane helix</keyword>
<dbReference type="EMBL" id="AEEL01000015">
    <property type="protein sequence ID" value="EFM27217.1"/>
    <property type="molecule type" value="Genomic_DNA"/>
</dbReference>
<keyword evidence="1" id="KW-0472">Membrane</keyword>
<dbReference type="Proteomes" id="UP000004290">
    <property type="component" value="Unassembled WGS sequence"/>
</dbReference>
<keyword evidence="1" id="KW-0812">Transmembrane</keyword>
<comment type="caution">
    <text evidence="2">The sequence shown here is derived from an EMBL/GenBank/DDBJ whole genome shotgun (WGS) entry which is preliminary data.</text>
</comment>
<dbReference type="HOGENOM" id="CLU_2810566_0_0_9"/>
<feature type="transmembrane region" description="Helical" evidence="1">
    <location>
        <begin position="16"/>
        <end position="35"/>
    </location>
</feature>
<proteinExistence type="predicted"/>
<reference evidence="2 3" key="1">
    <citation type="submission" date="2010-07" db="EMBL/GenBank/DDBJ databases">
        <authorList>
            <person name="Muzny D."/>
            <person name="Qin X."/>
            <person name="Deng J."/>
            <person name="Jiang H."/>
            <person name="Liu Y."/>
            <person name="Qu J."/>
            <person name="Song X.-Z."/>
            <person name="Zhang L."/>
            <person name="Thornton R."/>
            <person name="Coyle M."/>
            <person name="Francisco L."/>
            <person name="Jackson L."/>
            <person name="Javaid M."/>
            <person name="Korchina V."/>
            <person name="Kovar C."/>
            <person name="Mata R."/>
            <person name="Mathew T."/>
            <person name="Ngo R."/>
            <person name="Nguyen L."/>
            <person name="Nguyen N."/>
            <person name="Okwuonu G."/>
            <person name="Ongeri F."/>
            <person name="Pham C."/>
            <person name="Simmons D."/>
            <person name="Wilczek-Boney K."/>
            <person name="Hale W."/>
            <person name="Jakkamsetti A."/>
            <person name="Pham P."/>
            <person name="Ruth R."/>
            <person name="San Lucas F."/>
            <person name="Warren J."/>
            <person name="Zhang J."/>
            <person name="Zhao Z."/>
            <person name="Zhou C."/>
            <person name="Zhu D."/>
            <person name="Lee S."/>
            <person name="Bess C."/>
            <person name="Blankenburg K."/>
            <person name="Forbes L."/>
            <person name="Fu Q."/>
            <person name="Gubbala S."/>
            <person name="Hirani K."/>
            <person name="Jayaseelan J.C."/>
            <person name="Lara F."/>
            <person name="Munidasa M."/>
            <person name="Palculict T."/>
            <person name="Patil S."/>
            <person name="Pu L.-L."/>
            <person name="Saada N."/>
            <person name="Tang L."/>
            <person name="Weissenberger G."/>
            <person name="Zhu Y."/>
            <person name="Hemphill L."/>
            <person name="Shang Y."/>
            <person name="Youmans B."/>
            <person name="Ayvaz T."/>
            <person name="Ross M."/>
            <person name="Santibanez J."/>
            <person name="Aqrawi P."/>
            <person name="Gross S."/>
            <person name="Joshi V."/>
            <person name="Fowler G."/>
            <person name="Nazareth L."/>
            <person name="Reid J."/>
            <person name="Worley K."/>
            <person name="Petrosino J."/>
            <person name="Highlander S."/>
            <person name="Gibbs R."/>
        </authorList>
    </citation>
    <scope>NUCLEOTIDE SEQUENCE [LARGE SCALE GENOMIC DNA]</scope>
    <source>
        <strain evidence="2 3">ATCC 700338</strain>
    </source>
</reference>
<dbReference type="AlphaFoldDB" id="E0PED8"/>